<evidence type="ECO:0000313" key="2">
    <source>
        <dbReference type="Proteomes" id="UP001055811"/>
    </source>
</evidence>
<sequence>MRLYVYVLEGRDWVVEDSFVKLRVGKFKSRTRVLKNTKNPIWNEEFAFRVHSLDDDELIVSVYHRDDESIGFFHNGSRDLVGRVRIPLWSVAAEENHHLPPTWFTIENHKPHKSIKKECGKILLALSLHGRGHDISSDHSCSLHPIITNGCSEEHESRQSPSHDSTTSKSPKKMMKAIAGRFEKLFSKHDESSDKYDSSDLPATSSDNGESTEESTFTTTFEESMVTMESTDEGRETPENLHGGFLIDETYVIPPKDLNHLLFAPDSQLRKDLADLQGTTDVHEFPWTWESDKMSSLTRTVTYTKAATKLVKANKVTEEQTYIKANGKEFSVLVKVNTPDVPYGSTFRVELLYKITQGPEVEGDETSRITISWRINFHQSTMMKGMIEAGAKQGLKESFDQFAGLLGQRVKPVSQLTVLDKDHTLAALQNDHQSDWELAVEYFCNFTVLSAVFMVLYVFVHIILCEPNRIQGLEFNGLELPDSFGEFITCGVIFFNLERVYIMVARFVQARLRRGNDHGVKAQGEGWVLTVALIEGTKLAPLDSSGFSDPYVVFTCNGKTRTSSVKLQTLDPQWNEILEFDAAEEPPSLLDVEVFDFDGPFGQPASLGHAEIRFLRHTSEELADMWVPLEGKLAQSFQSKLHLRIFLDNNNGVETIKEYLTKVEKEAGKKLNVKSPHRNSTFQKLFSLPPEEFLISDFSCSLKRKLPLQGRLFVSSRIIGFYANLFGHKTRFSFLWEDVEDIHMLPPSLASVGSPILVMVLHKGRGIDARHGAKSQDEEGRLHFYFHSFVSFNSATRTIMALWKTRSSSPDQKTDGLGDEDGHDKIGGEQHEQDEKCLLEDVTSHLVVEDEKMSKIYSGELPFSVESVMDIFKGGDLEHKVMVKLSCLNYNTTNWEPVTTGSEVFERRLCYKFNRRVSSFGGDVTCTQQKSPATNGKGWIVTEAMSLHDVPFGDHFYVQVKYEIGDRGLGWCSCDVFVGVVWLKSCKFEERITRNVIVKFGDRVQEMFELVEREILLAIDGSS</sequence>
<name>A0ACB8YXE3_CICIN</name>
<evidence type="ECO:0000313" key="1">
    <source>
        <dbReference type="EMBL" id="KAI3688690.1"/>
    </source>
</evidence>
<comment type="caution">
    <text evidence="1">The sequence shown here is derived from an EMBL/GenBank/DDBJ whole genome shotgun (WGS) entry which is preliminary data.</text>
</comment>
<reference evidence="1 2" key="2">
    <citation type="journal article" date="2022" name="Mol. Ecol. Resour.">
        <title>The genomes of chicory, endive, great burdock and yacon provide insights into Asteraceae paleo-polyploidization history and plant inulin production.</title>
        <authorList>
            <person name="Fan W."/>
            <person name="Wang S."/>
            <person name="Wang H."/>
            <person name="Wang A."/>
            <person name="Jiang F."/>
            <person name="Liu H."/>
            <person name="Zhao H."/>
            <person name="Xu D."/>
            <person name="Zhang Y."/>
        </authorList>
    </citation>
    <scope>NUCLEOTIDE SEQUENCE [LARGE SCALE GENOMIC DNA]</scope>
    <source>
        <strain evidence="2">cv. Punajuju</strain>
        <tissue evidence="1">Leaves</tissue>
    </source>
</reference>
<reference evidence="2" key="1">
    <citation type="journal article" date="2022" name="Mol. Ecol. Resour.">
        <title>The genomes of chicory, endive, great burdock and yacon provide insights into Asteraceae palaeo-polyploidization history and plant inulin production.</title>
        <authorList>
            <person name="Fan W."/>
            <person name="Wang S."/>
            <person name="Wang H."/>
            <person name="Wang A."/>
            <person name="Jiang F."/>
            <person name="Liu H."/>
            <person name="Zhao H."/>
            <person name="Xu D."/>
            <person name="Zhang Y."/>
        </authorList>
    </citation>
    <scope>NUCLEOTIDE SEQUENCE [LARGE SCALE GENOMIC DNA]</scope>
    <source>
        <strain evidence="2">cv. Punajuju</strain>
    </source>
</reference>
<keyword evidence="2" id="KW-1185">Reference proteome</keyword>
<dbReference type="Proteomes" id="UP001055811">
    <property type="component" value="Linkage Group LG09"/>
</dbReference>
<dbReference type="EMBL" id="CM042017">
    <property type="protein sequence ID" value="KAI3688690.1"/>
    <property type="molecule type" value="Genomic_DNA"/>
</dbReference>
<organism evidence="1 2">
    <name type="scientific">Cichorium intybus</name>
    <name type="common">Chicory</name>
    <dbReference type="NCBI Taxonomy" id="13427"/>
    <lineage>
        <taxon>Eukaryota</taxon>
        <taxon>Viridiplantae</taxon>
        <taxon>Streptophyta</taxon>
        <taxon>Embryophyta</taxon>
        <taxon>Tracheophyta</taxon>
        <taxon>Spermatophyta</taxon>
        <taxon>Magnoliopsida</taxon>
        <taxon>eudicotyledons</taxon>
        <taxon>Gunneridae</taxon>
        <taxon>Pentapetalae</taxon>
        <taxon>asterids</taxon>
        <taxon>campanulids</taxon>
        <taxon>Asterales</taxon>
        <taxon>Asteraceae</taxon>
        <taxon>Cichorioideae</taxon>
        <taxon>Cichorieae</taxon>
        <taxon>Cichoriinae</taxon>
        <taxon>Cichorium</taxon>
    </lineage>
</organism>
<protein>
    <submittedName>
        <fullName evidence="1">Uncharacterized protein</fullName>
    </submittedName>
</protein>
<gene>
    <name evidence="1" type="ORF">L2E82_46456</name>
</gene>
<accession>A0ACB8YXE3</accession>
<proteinExistence type="predicted"/>